<proteinExistence type="predicted"/>
<keyword evidence="1" id="KW-1185">Reference proteome</keyword>
<accession>A0A914R1S7</accession>
<reference evidence="2" key="1">
    <citation type="submission" date="2022-11" db="UniProtKB">
        <authorList>
            <consortium name="WormBaseParasite"/>
        </authorList>
    </citation>
    <scope>IDENTIFICATION</scope>
</reference>
<sequence>MSFEVRARCCDTNITIRSLIEHEVVINKMSKTADNLKHRCRQ</sequence>
<evidence type="ECO:0000313" key="2">
    <source>
        <dbReference type="WBParaSite" id="PEQ_0000055501-mRNA-1"/>
    </source>
</evidence>
<dbReference type="Proteomes" id="UP000887564">
    <property type="component" value="Unplaced"/>
</dbReference>
<name>A0A914R1S7_PAREQ</name>
<protein>
    <submittedName>
        <fullName evidence="2">Uncharacterized protein</fullName>
    </submittedName>
</protein>
<organism evidence="1 2">
    <name type="scientific">Parascaris equorum</name>
    <name type="common">Equine roundworm</name>
    <dbReference type="NCBI Taxonomy" id="6256"/>
    <lineage>
        <taxon>Eukaryota</taxon>
        <taxon>Metazoa</taxon>
        <taxon>Ecdysozoa</taxon>
        <taxon>Nematoda</taxon>
        <taxon>Chromadorea</taxon>
        <taxon>Rhabditida</taxon>
        <taxon>Spirurina</taxon>
        <taxon>Ascaridomorpha</taxon>
        <taxon>Ascaridoidea</taxon>
        <taxon>Ascarididae</taxon>
        <taxon>Parascaris</taxon>
    </lineage>
</organism>
<dbReference type="AlphaFoldDB" id="A0A914R1S7"/>
<dbReference type="WBParaSite" id="PEQ_0000055501-mRNA-1">
    <property type="protein sequence ID" value="PEQ_0000055501-mRNA-1"/>
    <property type="gene ID" value="PEQ_0000055501"/>
</dbReference>
<evidence type="ECO:0000313" key="1">
    <source>
        <dbReference type="Proteomes" id="UP000887564"/>
    </source>
</evidence>